<accession>A0AAN8SNJ6</accession>
<gene>
    <name evidence="1" type="ORF">RDI58_030732</name>
</gene>
<comment type="caution">
    <text evidence="1">The sequence shown here is derived from an EMBL/GenBank/DDBJ whole genome shotgun (WGS) entry which is preliminary data.</text>
</comment>
<evidence type="ECO:0000313" key="2">
    <source>
        <dbReference type="Proteomes" id="UP001371456"/>
    </source>
</evidence>
<protein>
    <submittedName>
        <fullName evidence="1">Uncharacterized protein</fullName>
    </submittedName>
</protein>
<dbReference type="AlphaFoldDB" id="A0AAN8SNJ6"/>
<name>A0AAN8SNJ6_SOLBU</name>
<reference evidence="1 2" key="1">
    <citation type="submission" date="2024-02" db="EMBL/GenBank/DDBJ databases">
        <title>de novo genome assembly of Solanum bulbocastanum strain 11H21.</title>
        <authorList>
            <person name="Hosaka A.J."/>
        </authorList>
    </citation>
    <scope>NUCLEOTIDE SEQUENCE [LARGE SCALE GENOMIC DNA]</scope>
    <source>
        <tissue evidence="1">Young leaves</tissue>
    </source>
</reference>
<dbReference type="Proteomes" id="UP001371456">
    <property type="component" value="Unassembled WGS sequence"/>
</dbReference>
<proteinExistence type="predicted"/>
<organism evidence="1 2">
    <name type="scientific">Solanum bulbocastanum</name>
    <name type="common">Wild potato</name>
    <dbReference type="NCBI Taxonomy" id="147425"/>
    <lineage>
        <taxon>Eukaryota</taxon>
        <taxon>Viridiplantae</taxon>
        <taxon>Streptophyta</taxon>
        <taxon>Embryophyta</taxon>
        <taxon>Tracheophyta</taxon>
        <taxon>Spermatophyta</taxon>
        <taxon>Magnoliopsida</taxon>
        <taxon>eudicotyledons</taxon>
        <taxon>Gunneridae</taxon>
        <taxon>Pentapetalae</taxon>
        <taxon>asterids</taxon>
        <taxon>lamiids</taxon>
        <taxon>Solanales</taxon>
        <taxon>Solanaceae</taxon>
        <taxon>Solanoideae</taxon>
        <taxon>Solaneae</taxon>
        <taxon>Solanum</taxon>
    </lineage>
</organism>
<keyword evidence="2" id="KW-1185">Reference proteome</keyword>
<evidence type="ECO:0000313" key="1">
    <source>
        <dbReference type="EMBL" id="KAK6772010.1"/>
    </source>
</evidence>
<sequence>MVTVLAVPSLYSVVGDFEGLSATKHPVC</sequence>
<dbReference type="EMBL" id="JBANQN010000121">
    <property type="protein sequence ID" value="KAK6772010.1"/>
    <property type="molecule type" value="Genomic_DNA"/>
</dbReference>